<dbReference type="PATRIC" id="fig|1526658.3.peg.2305"/>
<comment type="caution">
    <text evidence="2">The sequence shown here is derived from an EMBL/GenBank/DDBJ whole genome shotgun (WGS) entry which is preliminary data.</text>
</comment>
<keyword evidence="1" id="KW-0175">Coiled coil</keyword>
<dbReference type="Pfam" id="PF04325">
    <property type="entry name" value="DUF465"/>
    <property type="match status" value="1"/>
</dbReference>
<evidence type="ECO:0008006" key="4">
    <source>
        <dbReference type="Google" id="ProtNLM"/>
    </source>
</evidence>
<gene>
    <name evidence="2" type="ORF">AE618_08130</name>
</gene>
<dbReference type="Gene3D" id="6.10.280.50">
    <property type="match status" value="1"/>
</dbReference>
<dbReference type="RefSeq" id="WP_054208524.1">
    <property type="nucleotide sequence ID" value="NZ_LGSZ01000028.1"/>
</dbReference>
<dbReference type="InterPro" id="IPR007420">
    <property type="entry name" value="DUF465"/>
</dbReference>
<dbReference type="EMBL" id="LGSZ01000028">
    <property type="protein sequence ID" value="KPH81684.1"/>
    <property type="molecule type" value="Genomic_DNA"/>
</dbReference>
<name>A0A0N1FFZ8_9HYPH</name>
<proteinExistence type="predicted"/>
<evidence type="ECO:0000313" key="2">
    <source>
        <dbReference type="EMBL" id="KPH81684.1"/>
    </source>
</evidence>
<dbReference type="Proteomes" id="UP000037822">
    <property type="component" value="Unassembled WGS sequence"/>
</dbReference>
<dbReference type="AlphaFoldDB" id="A0A0N1FFZ8"/>
<organism evidence="2 3">
    <name type="scientific">Bosea vaviloviae</name>
    <dbReference type="NCBI Taxonomy" id="1526658"/>
    <lineage>
        <taxon>Bacteria</taxon>
        <taxon>Pseudomonadati</taxon>
        <taxon>Pseudomonadota</taxon>
        <taxon>Alphaproteobacteria</taxon>
        <taxon>Hyphomicrobiales</taxon>
        <taxon>Boseaceae</taxon>
        <taxon>Bosea</taxon>
    </lineage>
</organism>
<dbReference type="OrthoDB" id="7362854at2"/>
<accession>A0A0N1FFZ8</accession>
<protein>
    <recommendedName>
        <fullName evidence="4">DUF465 domain-containing protein</fullName>
    </recommendedName>
</protein>
<keyword evidence="3" id="KW-1185">Reference proteome</keyword>
<feature type="coiled-coil region" evidence="1">
    <location>
        <begin position="3"/>
        <end position="55"/>
    </location>
</feature>
<evidence type="ECO:0000313" key="3">
    <source>
        <dbReference type="Proteomes" id="UP000037822"/>
    </source>
</evidence>
<evidence type="ECO:0000256" key="1">
    <source>
        <dbReference type="SAM" id="Coils"/>
    </source>
</evidence>
<dbReference type="InterPro" id="IPR038444">
    <property type="entry name" value="DUF465_sf"/>
</dbReference>
<sequence length="62" mass="7320">MSLQTHLVELERKHRQLEEAIAQAASRPSSDDLTVVEMKRKKLLLKEEIERVRQTMPDRTLH</sequence>
<reference evidence="2 3" key="1">
    <citation type="submission" date="2015-07" db="EMBL/GenBank/DDBJ databases">
        <title>Whole genome sequencing of Bosea vaviloviae isolated from cave pool.</title>
        <authorList>
            <person name="Tan N.E.H."/>
            <person name="Lee Y.P."/>
            <person name="Gan H.M."/>
            <person name="Barton H."/>
            <person name="Savka M.A."/>
        </authorList>
    </citation>
    <scope>NUCLEOTIDE SEQUENCE [LARGE SCALE GENOMIC DNA]</scope>
    <source>
        <strain evidence="2 3">SD260</strain>
    </source>
</reference>